<protein>
    <recommendedName>
        <fullName evidence="1">Apple domain-containing protein</fullName>
    </recommendedName>
</protein>
<name>T1FG81_HELRO</name>
<reference evidence="4" key="1">
    <citation type="submission" date="2012-12" db="EMBL/GenBank/DDBJ databases">
        <authorList>
            <person name="Hellsten U."/>
            <person name="Grimwood J."/>
            <person name="Chapman J.A."/>
            <person name="Shapiro H."/>
            <person name="Aerts A."/>
            <person name="Otillar R.P."/>
            <person name="Terry A.Y."/>
            <person name="Boore J.L."/>
            <person name="Simakov O."/>
            <person name="Marletaz F."/>
            <person name="Cho S.-J."/>
            <person name="Edsinger-Gonzales E."/>
            <person name="Havlak P."/>
            <person name="Kuo D.-H."/>
            <person name="Larsson T."/>
            <person name="Lv J."/>
            <person name="Arendt D."/>
            <person name="Savage R."/>
            <person name="Osoegawa K."/>
            <person name="de Jong P."/>
            <person name="Lindberg D.R."/>
            <person name="Seaver E.C."/>
            <person name="Weisblat D.A."/>
            <person name="Putnam N.H."/>
            <person name="Grigoriev I.V."/>
            <person name="Rokhsar D.S."/>
        </authorList>
    </citation>
    <scope>NUCLEOTIDE SEQUENCE</scope>
</reference>
<reference evidence="3" key="3">
    <citation type="submission" date="2015-06" db="UniProtKB">
        <authorList>
            <consortium name="EnsemblMetazoa"/>
        </authorList>
    </citation>
    <scope>IDENTIFICATION</scope>
</reference>
<dbReference type="InterPro" id="IPR003609">
    <property type="entry name" value="Pan_app"/>
</dbReference>
<dbReference type="CTD" id="20207830"/>
<evidence type="ECO:0000313" key="4">
    <source>
        <dbReference type="Proteomes" id="UP000015101"/>
    </source>
</evidence>
<evidence type="ECO:0000259" key="1">
    <source>
        <dbReference type="PROSITE" id="PS50948"/>
    </source>
</evidence>
<feature type="domain" description="Apple" evidence="1">
    <location>
        <begin position="95"/>
        <end position="173"/>
    </location>
</feature>
<keyword evidence="4" id="KW-1185">Reference proteome</keyword>
<gene>
    <name evidence="3" type="primary">20207830</name>
    <name evidence="2" type="ORF">HELRODRAFT_180740</name>
</gene>
<dbReference type="InParanoid" id="T1FG81"/>
<dbReference type="EMBL" id="AMQM01007347">
    <property type="status" value="NOT_ANNOTATED_CDS"/>
    <property type="molecule type" value="Genomic_DNA"/>
</dbReference>
<dbReference type="RefSeq" id="XP_009028286.1">
    <property type="nucleotide sequence ID" value="XM_009030038.1"/>
</dbReference>
<dbReference type="Proteomes" id="UP000015101">
    <property type="component" value="Unassembled WGS sequence"/>
</dbReference>
<dbReference type="KEGG" id="hro:HELRODRAFT_180740"/>
<evidence type="ECO:0000313" key="2">
    <source>
        <dbReference type="EMBL" id="ESN93649.1"/>
    </source>
</evidence>
<organism evidence="3 4">
    <name type="scientific">Helobdella robusta</name>
    <name type="common">Californian leech</name>
    <dbReference type="NCBI Taxonomy" id="6412"/>
    <lineage>
        <taxon>Eukaryota</taxon>
        <taxon>Metazoa</taxon>
        <taxon>Spiralia</taxon>
        <taxon>Lophotrochozoa</taxon>
        <taxon>Annelida</taxon>
        <taxon>Clitellata</taxon>
        <taxon>Hirudinea</taxon>
        <taxon>Rhynchobdellida</taxon>
        <taxon>Glossiphoniidae</taxon>
        <taxon>Helobdella</taxon>
    </lineage>
</organism>
<accession>T1FG81</accession>
<proteinExistence type="predicted"/>
<dbReference type="Gene3D" id="3.50.4.10">
    <property type="entry name" value="Hepatocyte Growth Factor"/>
    <property type="match status" value="1"/>
</dbReference>
<dbReference type="EMBL" id="KB097599">
    <property type="protein sequence ID" value="ESN93649.1"/>
    <property type="molecule type" value="Genomic_DNA"/>
</dbReference>
<dbReference type="EnsemblMetazoa" id="HelroT180740">
    <property type="protein sequence ID" value="HelroP180740"/>
    <property type="gene ID" value="HelroG180740"/>
</dbReference>
<sequence length="519" mass="54654">MNEEKVVIGRSPLKNNAEMMASVKVLLCVGCLLVAHVTSNNAALDCPAWEQKSHYNSDHGENLPNIRTLDESVTSTTNTATVGTMPPSATTRAPCSSFSMALSNNSNIPGSVRQGGFTSLNDCLNACQKTAWCTGIDWNTLVTADQQCWFSYTSSSNINLNGYIGVYHYHLTCTASNANTPAPNPVTQGSGCQWKLTVNTNTANGIVQNSANTLPDCQAACYAYSSSNKCALGFDWSPSNGPGSMCYISTSPTLNSGAVGVSHYSIDCGGQWNVTVNSNSPNGIFMSQYQTLDACKAACVANLTACSYGIDWNNANKQCFFSTSSTLNVNGFPGVDHHTYVALCTWSTTADTNSPGGEVRAAATTLDACKKICTDLGTSGCPYGVDWNPSASPGTQCFLSKTSVKSSYIGVSHHDVTCVNTTGCIWSLVANTNSPGGMAQPGATTVDACQAQCIANKENTCKYGIDFNPSNPTGLQCFFATSQATSTAAGVTHYTYQCSSSVGGLTTSPSWCSTADYFH</sequence>
<dbReference type="GeneID" id="20207830"/>
<dbReference type="AlphaFoldDB" id="T1FG81"/>
<dbReference type="PROSITE" id="PS50948">
    <property type="entry name" value="PAN"/>
    <property type="match status" value="1"/>
</dbReference>
<reference evidence="2 4" key="2">
    <citation type="journal article" date="2013" name="Nature">
        <title>Insights into bilaterian evolution from three spiralian genomes.</title>
        <authorList>
            <person name="Simakov O."/>
            <person name="Marletaz F."/>
            <person name="Cho S.J."/>
            <person name="Edsinger-Gonzales E."/>
            <person name="Havlak P."/>
            <person name="Hellsten U."/>
            <person name="Kuo D.H."/>
            <person name="Larsson T."/>
            <person name="Lv J."/>
            <person name="Arendt D."/>
            <person name="Savage R."/>
            <person name="Osoegawa K."/>
            <person name="de Jong P."/>
            <person name="Grimwood J."/>
            <person name="Chapman J.A."/>
            <person name="Shapiro H."/>
            <person name="Aerts A."/>
            <person name="Otillar R.P."/>
            <person name="Terry A.Y."/>
            <person name="Boore J.L."/>
            <person name="Grigoriev I.V."/>
            <person name="Lindberg D.R."/>
            <person name="Seaver E.C."/>
            <person name="Weisblat D.A."/>
            <person name="Putnam N.H."/>
            <person name="Rokhsar D.S."/>
        </authorList>
    </citation>
    <scope>NUCLEOTIDE SEQUENCE</scope>
</reference>
<dbReference type="HOGENOM" id="CLU_525072_0_0_1"/>
<evidence type="ECO:0000313" key="3">
    <source>
        <dbReference type="EnsemblMetazoa" id="HelroP180740"/>
    </source>
</evidence>